<keyword evidence="3" id="KW-1185">Reference proteome</keyword>
<keyword evidence="1" id="KW-1133">Transmembrane helix</keyword>
<name>A0A2J6T864_9HELO</name>
<proteinExistence type="predicted"/>
<evidence type="ECO:0000313" key="2">
    <source>
        <dbReference type="EMBL" id="PMD59178.1"/>
    </source>
</evidence>
<accession>A0A2J6T864</accession>
<protein>
    <submittedName>
        <fullName evidence="2">Uncharacterized protein</fullName>
    </submittedName>
</protein>
<dbReference type="OrthoDB" id="10324716at2759"/>
<gene>
    <name evidence="2" type="ORF">K444DRAFT_426511</name>
</gene>
<dbReference type="GeneID" id="36580822"/>
<organism evidence="2 3">
    <name type="scientific">Hyaloscypha bicolor E</name>
    <dbReference type="NCBI Taxonomy" id="1095630"/>
    <lineage>
        <taxon>Eukaryota</taxon>
        <taxon>Fungi</taxon>
        <taxon>Dikarya</taxon>
        <taxon>Ascomycota</taxon>
        <taxon>Pezizomycotina</taxon>
        <taxon>Leotiomycetes</taxon>
        <taxon>Helotiales</taxon>
        <taxon>Hyaloscyphaceae</taxon>
        <taxon>Hyaloscypha</taxon>
        <taxon>Hyaloscypha bicolor</taxon>
    </lineage>
</organism>
<dbReference type="AlphaFoldDB" id="A0A2J6T864"/>
<keyword evidence="1" id="KW-0812">Transmembrane</keyword>
<dbReference type="RefSeq" id="XP_024736082.1">
    <property type="nucleotide sequence ID" value="XM_024872742.1"/>
</dbReference>
<reference evidence="2 3" key="1">
    <citation type="submission" date="2016-04" db="EMBL/GenBank/DDBJ databases">
        <title>A degradative enzymes factory behind the ericoid mycorrhizal symbiosis.</title>
        <authorList>
            <consortium name="DOE Joint Genome Institute"/>
            <person name="Martino E."/>
            <person name="Morin E."/>
            <person name="Grelet G."/>
            <person name="Kuo A."/>
            <person name="Kohler A."/>
            <person name="Daghino S."/>
            <person name="Barry K."/>
            <person name="Choi C."/>
            <person name="Cichocki N."/>
            <person name="Clum A."/>
            <person name="Copeland A."/>
            <person name="Hainaut M."/>
            <person name="Haridas S."/>
            <person name="Labutti K."/>
            <person name="Lindquist E."/>
            <person name="Lipzen A."/>
            <person name="Khouja H.-R."/>
            <person name="Murat C."/>
            <person name="Ohm R."/>
            <person name="Olson A."/>
            <person name="Spatafora J."/>
            <person name="Veneault-Fourrey C."/>
            <person name="Henrissat B."/>
            <person name="Grigoriev I."/>
            <person name="Martin F."/>
            <person name="Perotto S."/>
        </authorList>
    </citation>
    <scope>NUCLEOTIDE SEQUENCE [LARGE SCALE GENOMIC DNA]</scope>
    <source>
        <strain evidence="2 3">E</strain>
    </source>
</reference>
<keyword evidence="1" id="KW-0472">Membrane</keyword>
<evidence type="ECO:0000256" key="1">
    <source>
        <dbReference type="SAM" id="Phobius"/>
    </source>
</evidence>
<dbReference type="InParanoid" id="A0A2J6T864"/>
<dbReference type="EMBL" id="KZ613817">
    <property type="protein sequence ID" value="PMD59178.1"/>
    <property type="molecule type" value="Genomic_DNA"/>
</dbReference>
<feature type="transmembrane region" description="Helical" evidence="1">
    <location>
        <begin position="34"/>
        <end position="55"/>
    </location>
</feature>
<dbReference type="Proteomes" id="UP000235371">
    <property type="component" value="Unassembled WGS sequence"/>
</dbReference>
<evidence type="ECO:0000313" key="3">
    <source>
        <dbReference type="Proteomes" id="UP000235371"/>
    </source>
</evidence>
<sequence>MDRCFCEREFRGEVGLKQSLLKHRHSKFLPSLAVLNWTLCLLMAGITCLSLSGAVGKAAGYPFRQSHPAQTPHARLKSLRNNLCAATRLGICFNNLNSGLTIIESHASTWAWQWVKQRSIAGITALKCGLRHHIPAVYQIDRCEYLSTVMCHLMICILTTGMR</sequence>